<feature type="compositionally biased region" description="Polar residues" evidence="1">
    <location>
        <begin position="94"/>
        <end position="110"/>
    </location>
</feature>
<name>A0A1J1IAX4_9DIPT</name>
<dbReference type="STRING" id="568069.A0A1J1IAX4"/>
<gene>
    <name evidence="3" type="primary">putative Protein disks lost</name>
    <name evidence="3" type="ORF">CLUMA_CG010826</name>
</gene>
<proteinExistence type="predicted"/>
<organism evidence="3 4">
    <name type="scientific">Clunio marinus</name>
    <dbReference type="NCBI Taxonomy" id="568069"/>
    <lineage>
        <taxon>Eukaryota</taxon>
        <taxon>Metazoa</taxon>
        <taxon>Ecdysozoa</taxon>
        <taxon>Arthropoda</taxon>
        <taxon>Hexapoda</taxon>
        <taxon>Insecta</taxon>
        <taxon>Pterygota</taxon>
        <taxon>Neoptera</taxon>
        <taxon>Endopterygota</taxon>
        <taxon>Diptera</taxon>
        <taxon>Nematocera</taxon>
        <taxon>Chironomoidea</taxon>
        <taxon>Chironomidae</taxon>
        <taxon>Clunio</taxon>
    </lineage>
</organism>
<dbReference type="InterPro" id="IPR028171">
    <property type="entry name" value="Codanin-1_C"/>
</dbReference>
<accession>A0A1J1IAX4</accession>
<sequence length="1337" mass="154707">MSEKLFEELITKIPKSKQADEWILETFKKSKKLCSVENFAIFYFNLIKSQTDDFIKNNTSTCNTPRKNTISGTIENNPDLIFQDVMFERNVIEKSNPNRSKIGDVSNNESQKNKKQSSRELFCNNQMSNSFTKRRKSRQQESPSNHFEGNQCLDSSTPRSTSLSKSANRFNDCTPINTSTPQSSRNSKHALSLIDNSSTHLNNSSKNSLDLSSRNNSTNRRNTSSSSLCFGDFFNASTVSNSGKGNKKKLNDSQSSQEQTPKFSQCDFPSLGSESQQEVKVSIKEKEKPKKRVVPMTVSSKSPGGSTTFISSSFQSENNLLNVMTVELEKDGNLFNDRNLLRSQRDEITKDFNNIDVTPQKNLHSIVRESLASVSNTPKSLRKASFQYDEIKVERPDLLSSMAKLYSFLLDLNLLPNILNEFSYLFNLLNIEQEPSEQRNVQSQSLSFTDITISLLKKLDNCIYFTSCVLNYQKQTIALLDVMTIRVLIENEKIRMITKELYEFLRIILQRKSQLDISTTQKLNKQSGNNFNQVVFYQHETDNRDNFPSEKEFSAFKKQRDMFYSILRTWELMHLNSNWDFKKNLGLKIRSLIILMEHPINMAHLAKLFTAQLIISCNFDNSANELQMVLPNIDLGKLSKLRQRLVAPSVFSTQYLFPGNQAFFRDFINCCDQHMMFMEQLKVSLISELMELNDSSMDAVSITANDERNDSLNGEDEFIVRPETMTTMRILAKFVGFLVSRPYTFDGYRNVLVDQKQLQVRNLLHPDFDVKQIVLKSMNGHKLLVTIPWLVEYLAMLDFITIRLEYYRETFQILYSIYLRVNTMIDSNSLCKLPTSRFIIRICLGWLFDHPEIPQEYFLVENQKQSTLGRLQMNEKSSTTSKIDNIDHLNPHLEAILNVACPFLADFRVSMMPQRITRAVSRTGRYRHITTKIQEKSFVEKTKSQDNRERLIEAFLGSQTLSMKKIIEFTIDRVTSAVVKDFQVKCLIGMKKAARLEAEKLVQSSQNHDVLMKKMIEVYQQHLKMLQDLWMEETKKNCVTRTQGVLNALLPIEVLDDVKTTLFNITLERTSEKIEDWRSTNIKSIEIFSKDIQADATKMMENHQSNVNGNTRTMSNVVIDISAKTMPAEFFEILQTLLHKTSRHPEKVDFNDILQCVEAASDVLDKQILPINAYRNIGFYILQLVLLLIVNRCEFVTKELLGKIYILWRHEKLMTFTNLKFQQTLGKQNHMKCKVENFIFSNVISSSFLVTMQMKNRRNFQCYAEFLVDLVKEKFITTEIINEQSIQLYKHEWTQQSLHDIAFFIDYIKSSLPASSSAESQLFMELVVDLARDMEKF</sequence>
<feature type="compositionally biased region" description="Polar residues" evidence="1">
    <location>
        <begin position="140"/>
        <end position="154"/>
    </location>
</feature>
<dbReference type="GO" id="GO:0005634">
    <property type="term" value="C:nucleus"/>
    <property type="evidence" value="ECO:0007669"/>
    <property type="project" value="TreeGrafter"/>
</dbReference>
<dbReference type="Pfam" id="PF15296">
    <property type="entry name" value="Codanin-1_C"/>
    <property type="match status" value="1"/>
</dbReference>
<feature type="region of interest" description="Disordered" evidence="1">
    <location>
        <begin position="240"/>
        <end position="305"/>
    </location>
</feature>
<evidence type="ECO:0000313" key="4">
    <source>
        <dbReference type="Proteomes" id="UP000183832"/>
    </source>
</evidence>
<dbReference type="EMBL" id="CVRI01000047">
    <property type="protein sequence ID" value="CRK97437.1"/>
    <property type="molecule type" value="Genomic_DNA"/>
</dbReference>
<feature type="compositionally biased region" description="Polar residues" evidence="1">
    <location>
        <begin position="167"/>
        <end position="185"/>
    </location>
</feature>
<feature type="compositionally biased region" description="Polar residues" evidence="1">
    <location>
        <begin position="252"/>
        <end position="263"/>
    </location>
</feature>
<dbReference type="GO" id="GO:0006325">
    <property type="term" value="P:chromatin organization"/>
    <property type="evidence" value="ECO:0007669"/>
    <property type="project" value="TreeGrafter"/>
</dbReference>
<dbReference type="PANTHER" id="PTHR28678:SF1">
    <property type="entry name" value="CODANIN-1"/>
    <property type="match status" value="1"/>
</dbReference>
<evidence type="ECO:0000259" key="2">
    <source>
        <dbReference type="Pfam" id="PF15296"/>
    </source>
</evidence>
<reference evidence="3 4" key="1">
    <citation type="submission" date="2015-04" db="EMBL/GenBank/DDBJ databases">
        <authorList>
            <person name="Syromyatnikov M.Y."/>
            <person name="Popov V.N."/>
        </authorList>
    </citation>
    <scope>NUCLEOTIDE SEQUENCE [LARGE SCALE GENOMIC DNA]</scope>
</reference>
<dbReference type="PANTHER" id="PTHR28678">
    <property type="entry name" value="CODANIN-1"/>
    <property type="match status" value="1"/>
</dbReference>
<dbReference type="InterPro" id="IPR040031">
    <property type="entry name" value="Codanin-1"/>
</dbReference>
<evidence type="ECO:0000256" key="1">
    <source>
        <dbReference type="SAM" id="MobiDB-lite"/>
    </source>
</evidence>
<feature type="compositionally biased region" description="Low complexity" evidence="1">
    <location>
        <begin position="201"/>
        <end position="224"/>
    </location>
</feature>
<dbReference type="OrthoDB" id="20982at2759"/>
<dbReference type="Proteomes" id="UP000183832">
    <property type="component" value="Unassembled WGS sequence"/>
</dbReference>
<protein>
    <submittedName>
        <fullName evidence="3">CLUMA_CG010826, isoform A</fullName>
    </submittedName>
</protein>
<feature type="region of interest" description="Disordered" evidence="1">
    <location>
        <begin position="94"/>
        <end position="224"/>
    </location>
</feature>
<keyword evidence="4" id="KW-1185">Reference proteome</keyword>
<feature type="compositionally biased region" description="Low complexity" evidence="1">
    <location>
        <begin position="155"/>
        <end position="166"/>
    </location>
</feature>
<evidence type="ECO:0000313" key="3">
    <source>
        <dbReference type="EMBL" id="CRK97437.1"/>
    </source>
</evidence>
<feature type="domain" description="Codanin-1 C-terminal" evidence="2">
    <location>
        <begin position="887"/>
        <end position="995"/>
    </location>
</feature>